<dbReference type="Gene3D" id="3.30.450.20">
    <property type="entry name" value="PAS domain"/>
    <property type="match status" value="4"/>
</dbReference>
<dbReference type="SMART" id="SM00091">
    <property type="entry name" value="PAS"/>
    <property type="match status" value="4"/>
</dbReference>
<dbReference type="Proteomes" id="UP001212803">
    <property type="component" value="Chromosome"/>
</dbReference>
<dbReference type="Gene3D" id="3.30.565.10">
    <property type="entry name" value="Histidine kinase-like ATPase, C-terminal domain"/>
    <property type="match status" value="1"/>
</dbReference>
<evidence type="ECO:0000259" key="11">
    <source>
        <dbReference type="PROSITE" id="PS50113"/>
    </source>
</evidence>
<dbReference type="RefSeq" id="WP_270057741.1">
    <property type="nucleotide sequence ID" value="NZ_CP115149.1"/>
</dbReference>
<feature type="domain" description="PAS" evidence="10">
    <location>
        <begin position="16"/>
        <end position="79"/>
    </location>
</feature>
<dbReference type="InterPro" id="IPR000700">
    <property type="entry name" value="PAS-assoc_C"/>
</dbReference>
<proteinExistence type="predicted"/>
<gene>
    <name evidence="12" type="ORF">O0235_06575</name>
</gene>
<dbReference type="CDD" id="cd00082">
    <property type="entry name" value="HisKA"/>
    <property type="match status" value="1"/>
</dbReference>
<dbReference type="InterPro" id="IPR036097">
    <property type="entry name" value="HisK_dim/P_sf"/>
</dbReference>
<dbReference type="InterPro" id="IPR013655">
    <property type="entry name" value="PAS_fold_3"/>
</dbReference>
<dbReference type="Gene3D" id="1.10.287.130">
    <property type="match status" value="1"/>
</dbReference>
<dbReference type="EC" id="2.7.13.3" evidence="2"/>
<evidence type="ECO:0000259" key="9">
    <source>
        <dbReference type="PROSITE" id="PS50109"/>
    </source>
</evidence>
<evidence type="ECO:0000256" key="1">
    <source>
        <dbReference type="ARBA" id="ARBA00000085"/>
    </source>
</evidence>
<protein>
    <recommendedName>
        <fullName evidence="2">histidine kinase</fullName>
        <ecNumber evidence="2">2.7.13.3</ecNumber>
    </recommendedName>
</protein>
<evidence type="ECO:0000256" key="8">
    <source>
        <dbReference type="ARBA" id="ARBA00023012"/>
    </source>
</evidence>
<keyword evidence="3" id="KW-0597">Phosphoprotein</keyword>
<dbReference type="SUPFAM" id="SSF55874">
    <property type="entry name" value="ATPase domain of HSP90 chaperone/DNA topoisomerase II/histidine kinase"/>
    <property type="match status" value="1"/>
</dbReference>
<evidence type="ECO:0000313" key="13">
    <source>
        <dbReference type="Proteomes" id="UP001212803"/>
    </source>
</evidence>
<feature type="domain" description="PAC" evidence="11">
    <location>
        <begin position="82"/>
        <end position="134"/>
    </location>
</feature>
<keyword evidence="7" id="KW-0067">ATP-binding</keyword>
<dbReference type="InterPro" id="IPR005467">
    <property type="entry name" value="His_kinase_dom"/>
</dbReference>
<dbReference type="InterPro" id="IPR003661">
    <property type="entry name" value="HisK_dim/P_dom"/>
</dbReference>
<dbReference type="InterPro" id="IPR035965">
    <property type="entry name" value="PAS-like_dom_sf"/>
</dbReference>
<dbReference type="InterPro" id="IPR013767">
    <property type="entry name" value="PAS_fold"/>
</dbReference>
<reference evidence="12 13" key="1">
    <citation type="journal article" date="2023" name="ISME J.">
        <title>Thermophilic Dehalococcoidia with unusual traits shed light on an unexpected past.</title>
        <authorList>
            <person name="Palmer M."/>
            <person name="Covington J.K."/>
            <person name="Zhou E.M."/>
            <person name="Thomas S.C."/>
            <person name="Habib N."/>
            <person name="Seymour C.O."/>
            <person name="Lai D."/>
            <person name="Johnston J."/>
            <person name="Hashimi A."/>
            <person name="Jiao J.Y."/>
            <person name="Muok A.R."/>
            <person name="Liu L."/>
            <person name="Xian W.D."/>
            <person name="Zhi X.Y."/>
            <person name="Li M.M."/>
            <person name="Silva L.P."/>
            <person name="Bowen B.P."/>
            <person name="Louie K."/>
            <person name="Briegel A."/>
            <person name="Pett-Ridge J."/>
            <person name="Weber P.K."/>
            <person name="Tocheva E.I."/>
            <person name="Woyke T."/>
            <person name="Northen T.R."/>
            <person name="Mayali X."/>
            <person name="Li W.J."/>
            <person name="Hedlund B.P."/>
        </authorList>
    </citation>
    <scope>NUCLEOTIDE SEQUENCE [LARGE SCALE GENOMIC DNA]</scope>
    <source>
        <strain evidence="12 13">YIM 72310</strain>
    </source>
</reference>
<dbReference type="Pfam" id="PF08448">
    <property type="entry name" value="PAS_4"/>
    <property type="match status" value="2"/>
</dbReference>
<dbReference type="PANTHER" id="PTHR43065">
    <property type="entry name" value="SENSOR HISTIDINE KINASE"/>
    <property type="match status" value="1"/>
</dbReference>
<dbReference type="NCBIfam" id="TIGR00229">
    <property type="entry name" value="sensory_box"/>
    <property type="match status" value="4"/>
</dbReference>
<dbReference type="Pfam" id="PF00512">
    <property type="entry name" value="HisKA"/>
    <property type="match status" value="1"/>
</dbReference>
<feature type="domain" description="PAC" evidence="11">
    <location>
        <begin position="461"/>
        <end position="514"/>
    </location>
</feature>
<dbReference type="InterPro" id="IPR003594">
    <property type="entry name" value="HATPase_dom"/>
</dbReference>
<keyword evidence="4" id="KW-0808">Transferase</keyword>
<feature type="domain" description="PAS" evidence="10">
    <location>
        <begin position="386"/>
        <end position="460"/>
    </location>
</feature>
<keyword evidence="6" id="KW-0418">Kinase</keyword>
<dbReference type="SMART" id="SM00387">
    <property type="entry name" value="HATPase_c"/>
    <property type="match status" value="1"/>
</dbReference>
<dbReference type="SUPFAM" id="SSF47384">
    <property type="entry name" value="Homodimeric domain of signal transducing histidine kinase"/>
    <property type="match status" value="1"/>
</dbReference>
<dbReference type="PROSITE" id="PS50113">
    <property type="entry name" value="PAC"/>
    <property type="match status" value="3"/>
</dbReference>
<dbReference type="PROSITE" id="PS50109">
    <property type="entry name" value="HIS_KIN"/>
    <property type="match status" value="1"/>
</dbReference>
<dbReference type="PANTHER" id="PTHR43065:SF46">
    <property type="entry name" value="C4-DICARBOXYLATE TRANSPORT SENSOR PROTEIN DCTB"/>
    <property type="match status" value="1"/>
</dbReference>
<dbReference type="Pfam" id="PF00989">
    <property type="entry name" value="PAS"/>
    <property type="match status" value="1"/>
</dbReference>
<dbReference type="InterPro" id="IPR036890">
    <property type="entry name" value="HATPase_C_sf"/>
</dbReference>
<keyword evidence="8" id="KW-0902">Two-component regulatory system</keyword>
<feature type="domain" description="PAC" evidence="11">
    <location>
        <begin position="332"/>
        <end position="385"/>
    </location>
</feature>
<evidence type="ECO:0000256" key="6">
    <source>
        <dbReference type="ARBA" id="ARBA00022777"/>
    </source>
</evidence>
<evidence type="ECO:0000256" key="3">
    <source>
        <dbReference type="ARBA" id="ARBA00022553"/>
    </source>
</evidence>
<evidence type="ECO:0000313" key="12">
    <source>
        <dbReference type="EMBL" id="WBL37228.1"/>
    </source>
</evidence>
<evidence type="ECO:0000256" key="4">
    <source>
        <dbReference type="ARBA" id="ARBA00022679"/>
    </source>
</evidence>
<dbReference type="SMART" id="SM00086">
    <property type="entry name" value="PAC"/>
    <property type="match status" value="4"/>
</dbReference>
<evidence type="ECO:0000256" key="7">
    <source>
        <dbReference type="ARBA" id="ARBA00022840"/>
    </source>
</evidence>
<dbReference type="PRINTS" id="PR00344">
    <property type="entry name" value="BCTRLSENSOR"/>
</dbReference>
<feature type="domain" description="Histidine kinase" evidence="9">
    <location>
        <begin position="527"/>
        <end position="750"/>
    </location>
</feature>
<evidence type="ECO:0000256" key="2">
    <source>
        <dbReference type="ARBA" id="ARBA00012438"/>
    </source>
</evidence>
<dbReference type="EMBL" id="CP115149">
    <property type="protein sequence ID" value="WBL37228.1"/>
    <property type="molecule type" value="Genomic_DNA"/>
</dbReference>
<sequence length="761" mass="83986">MTDELRADAGLDALFALDLFPVGVFQTDLLGRCLRVNPRWCALAGRTAEEARGYGYLDAIHPDDRPSVIEATRRHIEADRQLRIEYRIVRPTGEVRWVLAQATVLSGPAGERIGYIGTVTDISDRVRAEEALRESEERFRSRIEFNPEAIAIHQQGVVVYVNPAAVALMRAAGPGDLVGRHILDFVRPEFHPLVRDRQRRLAAGEAVGPAEMEFQLCDGSTRLVETAASPTVFRGKPAVQLWVRDISEQRKLEALYRAVVDSIRDPMWIADRDDAGEWRLVFANAAYCRGARVELADILGKTSLDLAAAGYLSERLAREREQYYRQAAEGGRPVEYEMRGEWNGRPFHIMTTLTPVAGPGGASRRIVGWSRDLSRKLEQERRLAESERNYRAVVEGTSDALWVADREADGGWRITLANPRTAEMLQTPLEQLTGRRLEEALPPEAARRALERYRQAEAAGGPIEYENVIERPGYRREVVTHLTPVFDEAGRCVRIIGSSRDAADRRKAELALLQAQKLESLGVLAGGIAHDFNNLLTTILGNLFLVRTELPPDSPLRVYLDDAATAGERGAELVRKLLGFSRPGIAARERVSLTRLFEETVALVRRTLTPAVRLIVHSDPGDDTVIGEFAGLQQVLLNLLLNARDAMPEGGTVTILRTTRELGPDPGWARRGLLPGRYHDIAVSDTGTGMPPELLSRIFDPFFTTKGIGKGTGLGLSTALSIVRAHGGWLEAESVEGQGSTFRILLPVAPPPGEEPPAGGR</sequence>
<dbReference type="Pfam" id="PF08447">
    <property type="entry name" value="PAS_3"/>
    <property type="match status" value="1"/>
</dbReference>
<dbReference type="InterPro" id="IPR001610">
    <property type="entry name" value="PAC"/>
</dbReference>
<keyword evidence="13" id="KW-1185">Reference proteome</keyword>
<dbReference type="CDD" id="cd00130">
    <property type="entry name" value="PAS"/>
    <property type="match status" value="4"/>
</dbReference>
<evidence type="ECO:0000256" key="5">
    <source>
        <dbReference type="ARBA" id="ARBA00022741"/>
    </source>
</evidence>
<keyword evidence="5" id="KW-0547">Nucleotide-binding</keyword>
<evidence type="ECO:0000259" key="10">
    <source>
        <dbReference type="PROSITE" id="PS50112"/>
    </source>
</evidence>
<dbReference type="InterPro" id="IPR004358">
    <property type="entry name" value="Sig_transdc_His_kin-like_C"/>
</dbReference>
<dbReference type="InterPro" id="IPR000014">
    <property type="entry name" value="PAS"/>
</dbReference>
<accession>A0ABY7MBF9</accession>
<dbReference type="PROSITE" id="PS50112">
    <property type="entry name" value="PAS"/>
    <property type="match status" value="2"/>
</dbReference>
<name>A0ABY7MBF9_9CHLR</name>
<dbReference type="Pfam" id="PF02518">
    <property type="entry name" value="HATPase_c"/>
    <property type="match status" value="1"/>
</dbReference>
<dbReference type="InterPro" id="IPR013656">
    <property type="entry name" value="PAS_4"/>
</dbReference>
<dbReference type="SUPFAM" id="SSF55785">
    <property type="entry name" value="PYP-like sensor domain (PAS domain)"/>
    <property type="match status" value="4"/>
</dbReference>
<dbReference type="SMART" id="SM00388">
    <property type="entry name" value="HisKA"/>
    <property type="match status" value="1"/>
</dbReference>
<comment type="catalytic activity">
    <reaction evidence="1">
        <text>ATP + protein L-histidine = ADP + protein N-phospho-L-histidine.</text>
        <dbReference type="EC" id="2.7.13.3"/>
    </reaction>
</comment>
<organism evidence="12 13">
    <name type="scientific">Tepidiforma flava</name>
    <dbReference type="NCBI Taxonomy" id="3004094"/>
    <lineage>
        <taxon>Bacteria</taxon>
        <taxon>Bacillati</taxon>
        <taxon>Chloroflexota</taxon>
        <taxon>Tepidiformia</taxon>
        <taxon>Tepidiformales</taxon>
        <taxon>Tepidiformaceae</taxon>
        <taxon>Tepidiforma</taxon>
    </lineage>
</organism>